<dbReference type="RefSeq" id="WP_153351095.1">
    <property type="nucleotide sequence ID" value="NZ_WIVX01000031.1"/>
</dbReference>
<gene>
    <name evidence="2" type="ORF">GHO30_08875</name>
</gene>
<proteinExistence type="predicted"/>
<evidence type="ECO:0008006" key="4">
    <source>
        <dbReference type="Google" id="ProtNLM"/>
    </source>
</evidence>
<reference evidence="2 3" key="1">
    <citation type="submission" date="2019-10" db="EMBL/GenBank/DDBJ databases">
        <title>Evaluation of single-gene subtyping targets for Pseudomonas.</title>
        <authorList>
            <person name="Reichler S.J."/>
            <person name="Orsi R.H."/>
            <person name="Wiedmann M."/>
            <person name="Martin N.H."/>
            <person name="Murphy S.I."/>
        </authorList>
    </citation>
    <scope>NUCLEOTIDE SEQUENCE [LARGE SCALE GENOMIC DNA]</scope>
    <source>
        <strain evidence="2 3">FSL R10-2107</strain>
    </source>
</reference>
<keyword evidence="3" id="KW-1185">Reference proteome</keyword>
<dbReference type="Proteomes" id="UP000470186">
    <property type="component" value="Unassembled WGS sequence"/>
</dbReference>
<organism evidence="2 3">
    <name type="scientific">Pseudomonas helleri</name>
    <dbReference type="NCBI Taxonomy" id="1608996"/>
    <lineage>
        <taxon>Bacteria</taxon>
        <taxon>Pseudomonadati</taxon>
        <taxon>Pseudomonadota</taxon>
        <taxon>Gammaproteobacteria</taxon>
        <taxon>Pseudomonadales</taxon>
        <taxon>Pseudomonadaceae</taxon>
        <taxon>Pseudomonas</taxon>
    </lineage>
</organism>
<dbReference type="EMBL" id="WIVX01000031">
    <property type="protein sequence ID" value="MQU31513.1"/>
    <property type="molecule type" value="Genomic_DNA"/>
</dbReference>
<protein>
    <recommendedName>
        <fullName evidence="4">DUF1795 domain-containing protein</fullName>
    </recommendedName>
</protein>
<evidence type="ECO:0000313" key="3">
    <source>
        <dbReference type="Proteomes" id="UP000470186"/>
    </source>
</evidence>
<accession>A0A7X1Y945</accession>
<feature type="chain" id="PRO_5031021000" description="DUF1795 domain-containing protein" evidence="1">
    <location>
        <begin position="33"/>
        <end position="220"/>
    </location>
</feature>
<evidence type="ECO:0000256" key="1">
    <source>
        <dbReference type="SAM" id="SignalP"/>
    </source>
</evidence>
<dbReference type="AlphaFoldDB" id="A0A7X1Y945"/>
<sequence length="220" mass="24128">MDLNLSVMKICHAFVCLLLCTAFLVSPLSASAAGEYKNVKLPTEISLDIPSHWKILSIENRKNLQAAGTAMTKNAGVEESKGVKTSLLAVNAVPDPVGATIRVSITTRPEFTAAVLLAVTKTDLKDIEKLLLSEFQKLEKSGGPHIVSMTTPSVVMLSGHPALVIPYIRNNLSSSSEHWQVVQYRVPLPDRLVEITLSWRKTDEIIWKPILQHVLASLKI</sequence>
<feature type="signal peptide" evidence="1">
    <location>
        <begin position="1"/>
        <end position="32"/>
    </location>
</feature>
<comment type="caution">
    <text evidence="2">The sequence shown here is derived from an EMBL/GenBank/DDBJ whole genome shotgun (WGS) entry which is preliminary data.</text>
</comment>
<name>A0A7X1Y945_9PSED</name>
<evidence type="ECO:0000313" key="2">
    <source>
        <dbReference type="EMBL" id="MQU31513.1"/>
    </source>
</evidence>
<keyword evidence="1" id="KW-0732">Signal</keyword>